<dbReference type="Proteomes" id="UP001521785">
    <property type="component" value="Unassembled WGS sequence"/>
</dbReference>
<sequence length="198" mass="22472">MVSFLTLPGEIRNQIYDLALFPRYCNVSISVSHPKDLLRTVFKSPIFRLCRTSRYEAFARFCKMKTLTFMTYKSYKVFVTYASTVGEGDIAEKNVKSIALMVKHLLMLDIDERVGGAREVMEKWDFLDADKAFMALGALQVVRLFVQDQPGTGLQFVIGNEVNTTLTRDNTVDGVRFSEISAYTGLPRVAIFSTRKHS</sequence>
<keyword evidence="3" id="KW-1185">Reference proteome</keyword>
<reference evidence="2 3" key="1">
    <citation type="submission" date="2024-02" db="EMBL/GenBank/DDBJ databases">
        <title>De novo assembly and annotation of 12 fungi associated with fruit tree decline syndrome in Ontario, Canada.</title>
        <authorList>
            <person name="Sulman M."/>
            <person name="Ellouze W."/>
            <person name="Ilyukhin E."/>
        </authorList>
    </citation>
    <scope>NUCLEOTIDE SEQUENCE [LARGE SCALE GENOMIC DNA]</scope>
    <source>
        <strain evidence="2 3">M42-189</strain>
    </source>
</reference>
<evidence type="ECO:0000313" key="2">
    <source>
        <dbReference type="EMBL" id="KAL1595865.1"/>
    </source>
</evidence>
<accession>A0ABR3QUP7</accession>
<organism evidence="2 3">
    <name type="scientific">Paraconiothyrium brasiliense</name>
    <dbReference type="NCBI Taxonomy" id="300254"/>
    <lineage>
        <taxon>Eukaryota</taxon>
        <taxon>Fungi</taxon>
        <taxon>Dikarya</taxon>
        <taxon>Ascomycota</taxon>
        <taxon>Pezizomycotina</taxon>
        <taxon>Dothideomycetes</taxon>
        <taxon>Pleosporomycetidae</taxon>
        <taxon>Pleosporales</taxon>
        <taxon>Massarineae</taxon>
        <taxon>Didymosphaeriaceae</taxon>
        <taxon>Paraconiothyrium</taxon>
    </lineage>
</organism>
<dbReference type="EMBL" id="JAKJXO020000015">
    <property type="protein sequence ID" value="KAL1595865.1"/>
    <property type="molecule type" value="Genomic_DNA"/>
</dbReference>
<evidence type="ECO:0000259" key="1">
    <source>
        <dbReference type="Pfam" id="PF20150"/>
    </source>
</evidence>
<gene>
    <name evidence="2" type="ORF">SLS60_009555</name>
</gene>
<dbReference type="InterPro" id="IPR045518">
    <property type="entry name" value="2EXR"/>
</dbReference>
<protein>
    <recommendedName>
        <fullName evidence="1">2EXR domain-containing protein</fullName>
    </recommendedName>
</protein>
<comment type="caution">
    <text evidence="2">The sequence shown here is derived from an EMBL/GenBank/DDBJ whole genome shotgun (WGS) entry which is preliminary data.</text>
</comment>
<evidence type="ECO:0000313" key="3">
    <source>
        <dbReference type="Proteomes" id="UP001521785"/>
    </source>
</evidence>
<feature type="domain" description="2EXR" evidence="1">
    <location>
        <begin position="4"/>
        <end position="64"/>
    </location>
</feature>
<proteinExistence type="predicted"/>
<name>A0ABR3QUP7_9PLEO</name>
<dbReference type="Pfam" id="PF20150">
    <property type="entry name" value="2EXR"/>
    <property type="match status" value="1"/>
</dbReference>